<protein>
    <submittedName>
        <fullName evidence="4">PKS/NRPS-like protein biosynthetic cluster</fullName>
    </submittedName>
</protein>
<proteinExistence type="inferred from homology"/>
<dbReference type="AlphaFoldDB" id="A0A8E0UXV4"/>
<dbReference type="Gene3D" id="3.90.1150.10">
    <property type="entry name" value="Aspartate Aminotransferase, domain 1"/>
    <property type="match status" value="1"/>
</dbReference>
<gene>
    <name evidence="4" type="ORF">Aud_004259</name>
</gene>
<dbReference type="InterPro" id="IPR004838">
    <property type="entry name" value="NHTrfase_class1_PyrdxlP-BS"/>
</dbReference>
<dbReference type="CDD" id="cd00609">
    <property type="entry name" value="AAT_like"/>
    <property type="match status" value="1"/>
</dbReference>
<name>A0A8E0UXV4_9EURO</name>
<dbReference type="InterPro" id="IPR004839">
    <property type="entry name" value="Aminotransferase_I/II_large"/>
</dbReference>
<evidence type="ECO:0000313" key="5">
    <source>
        <dbReference type="Proteomes" id="UP000036893"/>
    </source>
</evidence>
<dbReference type="Proteomes" id="UP000036893">
    <property type="component" value="Unassembled WGS sequence"/>
</dbReference>
<dbReference type="Pfam" id="PF00155">
    <property type="entry name" value="Aminotran_1_2"/>
    <property type="match status" value="1"/>
</dbReference>
<dbReference type="InterPro" id="IPR015421">
    <property type="entry name" value="PyrdxlP-dep_Trfase_major"/>
</dbReference>
<organism evidence="4 5">
    <name type="scientific">Aspergillus udagawae</name>
    <dbReference type="NCBI Taxonomy" id="91492"/>
    <lineage>
        <taxon>Eukaryota</taxon>
        <taxon>Fungi</taxon>
        <taxon>Dikarya</taxon>
        <taxon>Ascomycota</taxon>
        <taxon>Pezizomycotina</taxon>
        <taxon>Eurotiomycetes</taxon>
        <taxon>Eurotiomycetidae</taxon>
        <taxon>Eurotiales</taxon>
        <taxon>Aspergillaceae</taxon>
        <taxon>Aspergillus</taxon>
        <taxon>Aspergillus subgen. Fumigati</taxon>
    </lineage>
</organism>
<dbReference type="PANTHER" id="PTHR43510">
    <property type="entry name" value="AMINOTRANSFERASE FUNCTION, HYPOTHETICAL (EUROFUNG)"/>
    <property type="match status" value="1"/>
</dbReference>
<dbReference type="GO" id="GO:0003824">
    <property type="term" value="F:catalytic activity"/>
    <property type="evidence" value="ECO:0007669"/>
    <property type="project" value="InterPro"/>
</dbReference>
<dbReference type="EMBL" id="BBXM02000003">
    <property type="protein sequence ID" value="GIC87868.1"/>
    <property type="molecule type" value="Genomic_DNA"/>
</dbReference>
<dbReference type="Gene3D" id="3.40.640.10">
    <property type="entry name" value="Type I PLP-dependent aspartate aminotransferase-like (Major domain)"/>
    <property type="match status" value="1"/>
</dbReference>
<reference evidence="4" key="2">
    <citation type="submission" date="2021-01" db="EMBL/GenBank/DDBJ databases">
        <title>Pan-genome distribution and transcriptional activeness of fungal secondary metabolism genes in Aspergillus section Fumigati.</title>
        <authorList>
            <person name="Takahashi H."/>
            <person name="Umemura M."/>
            <person name="Ninomiya A."/>
            <person name="Kusuya Y."/>
            <person name="Urayama S."/>
            <person name="Shimizu M."/>
            <person name="Watanabe A."/>
            <person name="Kamei K."/>
            <person name="Yaguchi T."/>
            <person name="Hagiwara D."/>
        </authorList>
    </citation>
    <scope>NUCLEOTIDE SEQUENCE</scope>
    <source>
        <strain evidence="4">IFM 46973</strain>
    </source>
</reference>
<dbReference type="PANTHER" id="PTHR43510:SF1">
    <property type="entry name" value="AMINOTRANSFERASE FUNCTION, HYPOTHETICAL (EUROFUNG)"/>
    <property type="match status" value="1"/>
</dbReference>
<dbReference type="SUPFAM" id="SSF53383">
    <property type="entry name" value="PLP-dependent transferases"/>
    <property type="match status" value="1"/>
</dbReference>
<dbReference type="GO" id="GO:0030170">
    <property type="term" value="F:pyridoxal phosphate binding"/>
    <property type="evidence" value="ECO:0007669"/>
    <property type="project" value="InterPro"/>
</dbReference>
<keyword evidence="2" id="KW-0663">Pyridoxal phosphate</keyword>
<feature type="domain" description="Aminotransferase class I/classII large" evidence="3">
    <location>
        <begin position="45"/>
        <end position="356"/>
    </location>
</feature>
<comment type="caution">
    <text evidence="4">The sequence shown here is derived from an EMBL/GenBank/DDBJ whole genome shotgun (WGS) entry which is preliminary data.</text>
</comment>
<evidence type="ECO:0000259" key="3">
    <source>
        <dbReference type="Pfam" id="PF00155"/>
    </source>
</evidence>
<reference evidence="4" key="1">
    <citation type="journal article" date="2015" name="Genome Announc.">
        <title>Draft Genome Sequence of the Pathogenic Filamentous Fungus Aspergillus udagawae Strain IFM 46973T.</title>
        <authorList>
            <person name="Kusuya Y."/>
            <person name="Takahashi-Nakaguchi A."/>
            <person name="Takahashi H."/>
            <person name="Yaguchi T."/>
        </authorList>
    </citation>
    <scope>NUCLEOTIDE SEQUENCE</scope>
    <source>
        <strain evidence="4">IFM 46973</strain>
    </source>
</reference>
<dbReference type="RefSeq" id="XP_043145134.1">
    <property type="nucleotide sequence ID" value="XM_043289199.1"/>
</dbReference>
<dbReference type="InterPro" id="IPR015424">
    <property type="entry name" value="PyrdxlP-dep_Trfase"/>
</dbReference>
<comment type="similarity">
    <text evidence="1">Belongs to the class-I pyridoxal-phosphate-dependent aminotransferase family.</text>
</comment>
<accession>A0A8E0UXV4</accession>
<evidence type="ECO:0000256" key="2">
    <source>
        <dbReference type="ARBA" id="ARBA00022898"/>
    </source>
</evidence>
<dbReference type="PROSITE" id="PS00105">
    <property type="entry name" value="AA_TRANSFER_CLASS_1"/>
    <property type="match status" value="1"/>
</dbReference>
<evidence type="ECO:0000256" key="1">
    <source>
        <dbReference type="ARBA" id="ARBA00007441"/>
    </source>
</evidence>
<dbReference type="InterPro" id="IPR015422">
    <property type="entry name" value="PyrdxlP-dep_Trfase_small"/>
</dbReference>
<sequence length="377" mass="41682">MNYQRMPIEKEAPEEVGAVIKYNLSESAISDQTLKSLTITFPPDTALTYTEHRGSREIRRLVAEASGRPIDPDHVLVTAGASTSLFIIKTAILGPKDHVVVTRPNYATNLEIPRSIGCDITFIDLEFESQYRLDIDRVAAAIRPGITKLISICSPNNPTGTMCTPSELRSLASLAKEKGCYLLVDETYSELKYSSESADGVDSSIPSAAALGDHVISVSSLSKAYGVPGIRIGWLTTTNVGLQETFLAAKEQISISGSVLDELAAEQILSRRAELLAVTTADMRKRRDRVASWVAEESEWLDWVKPEAGVMCFIKIRKEPVGGIETFYTRLLERHGVYIGRGGWFERDDSFFRLGYGWPTWQELEQGLCGISKALRE</sequence>
<dbReference type="GeneID" id="66991735"/>
<evidence type="ECO:0000313" key="4">
    <source>
        <dbReference type="EMBL" id="GIC87868.1"/>
    </source>
</evidence>